<dbReference type="PANTHER" id="PTHR40590:SF1">
    <property type="entry name" value="CYTOPLASMIC PROTEIN"/>
    <property type="match status" value="1"/>
</dbReference>
<evidence type="ECO:0000313" key="2">
    <source>
        <dbReference type="EMBL" id="TPG04336.1"/>
    </source>
</evidence>
<protein>
    <submittedName>
        <fullName evidence="2">TraB/GumN family protein</fullName>
    </submittedName>
</protein>
<dbReference type="InterPro" id="IPR047111">
    <property type="entry name" value="YbaP-like"/>
</dbReference>
<sequence length="291" mass="31680">MTKIKTFARTALIAATFTVFAAPATAEPAIWVAKTGKATAYLFGTFHLLKTDAVWFTPKVEKAFDTSSELWLEITDGDDAAAMKSVVMQYGVDAAHPLSTKLSTEDKALLEKDAATLGAPPSAFEPMRPWLVALQLTVAPMVKAGFDPAGGADHVLKDKAAARHKPLKAFETATGQMKFFADLPLPIELAFLHTTLRDFDDMLPKMNDAAQLWVDGKPDEIDTKLTSKMRVESPELYKVLLKDRNDDIARKLLDRMKAGGTIFVAVGAAHLAGPDSIQKALERVGVKARRL</sequence>
<gene>
    <name evidence="2" type="ORF">EAH84_15480</name>
</gene>
<keyword evidence="3" id="KW-1185">Reference proteome</keyword>
<keyword evidence="1" id="KW-0732">Signal</keyword>
<proteinExistence type="predicted"/>
<reference evidence="2 3" key="1">
    <citation type="journal article" date="2019" name="Environ. Microbiol.">
        <title>Species interactions and distinct microbial communities in high Arctic permafrost affected cryosols are associated with the CH4 and CO2 gas fluxes.</title>
        <authorList>
            <person name="Altshuler I."/>
            <person name="Hamel J."/>
            <person name="Turney S."/>
            <person name="Magnuson E."/>
            <person name="Levesque R."/>
            <person name="Greer C."/>
            <person name="Whyte L.G."/>
        </authorList>
    </citation>
    <scope>NUCLEOTIDE SEQUENCE [LARGE SCALE GENOMIC DNA]</scope>
    <source>
        <strain evidence="2 3">S5.1</strain>
    </source>
</reference>
<dbReference type="AlphaFoldDB" id="A0A502BXW0"/>
<comment type="caution">
    <text evidence="2">The sequence shown here is derived from an EMBL/GenBank/DDBJ whole genome shotgun (WGS) entry which is preliminary data.</text>
</comment>
<dbReference type="CDD" id="cd14789">
    <property type="entry name" value="Tiki"/>
    <property type="match status" value="1"/>
</dbReference>
<dbReference type="OrthoDB" id="9806326at2"/>
<organism evidence="2 3">
    <name type="scientific">Sphingomonas oligophenolica</name>
    <dbReference type="NCBI Taxonomy" id="301154"/>
    <lineage>
        <taxon>Bacteria</taxon>
        <taxon>Pseudomonadati</taxon>
        <taxon>Pseudomonadota</taxon>
        <taxon>Alphaproteobacteria</taxon>
        <taxon>Sphingomonadales</taxon>
        <taxon>Sphingomonadaceae</taxon>
        <taxon>Sphingomonas</taxon>
    </lineage>
</organism>
<feature type="signal peptide" evidence="1">
    <location>
        <begin position="1"/>
        <end position="21"/>
    </location>
</feature>
<dbReference type="Pfam" id="PF01963">
    <property type="entry name" value="TraB_PrgY_gumN"/>
    <property type="match status" value="1"/>
</dbReference>
<dbReference type="PANTHER" id="PTHR40590">
    <property type="entry name" value="CYTOPLASMIC PROTEIN-RELATED"/>
    <property type="match status" value="1"/>
</dbReference>
<dbReference type="RefSeq" id="WP_140872877.1">
    <property type="nucleotide sequence ID" value="NZ_RCZK01000033.1"/>
</dbReference>
<dbReference type="InterPro" id="IPR002816">
    <property type="entry name" value="TraB/PrgY/GumN_fam"/>
</dbReference>
<feature type="chain" id="PRO_5021257297" evidence="1">
    <location>
        <begin position="22"/>
        <end position="291"/>
    </location>
</feature>
<dbReference type="Proteomes" id="UP000318413">
    <property type="component" value="Unassembled WGS sequence"/>
</dbReference>
<dbReference type="EMBL" id="RCZK01000033">
    <property type="protein sequence ID" value="TPG04336.1"/>
    <property type="molecule type" value="Genomic_DNA"/>
</dbReference>
<evidence type="ECO:0000256" key="1">
    <source>
        <dbReference type="SAM" id="SignalP"/>
    </source>
</evidence>
<accession>A0A502BXW0</accession>
<evidence type="ECO:0000313" key="3">
    <source>
        <dbReference type="Proteomes" id="UP000318413"/>
    </source>
</evidence>
<name>A0A502BXW0_9SPHN</name>